<gene>
    <name evidence="1" type="ORF">DSM106972_030300</name>
</gene>
<evidence type="ECO:0000313" key="2">
    <source>
        <dbReference type="Proteomes" id="UP000271624"/>
    </source>
</evidence>
<reference evidence="1" key="1">
    <citation type="submission" date="2018-12" db="EMBL/GenBank/DDBJ databases">
        <authorList>
            <person name="Will S."/>
            <person name="Neumann-Schaal M."/>
            <person name="Henke P."/>
        </authorList>
    </citation>
    <scope>NUCLEOTIDE SEQUENCE</scope>
    <source>
        <strain evidence="1">PCC 7102</strain>
    </source>
</reference>
<reference evidence="1" key="2">
    <citation type="journal article" date="2019" name="Genome Biol. Evol.">
        <title>Day and night: Metabolic profiles and evolutionary relationships of six axenic non-marine cyanobacteria.</title>
        <authorList>
            <person name="Will S.E."/>
            <person name="Henke P."/>
            <person name="Boedeker C."/>
            <person name="Huang S."/>
            <person name="Brinkmann H."/>
            <person name="Rohde M."/>
            <person name="Jarek M."/>
            <person name="Friedl T."/>
            <person name="Seufert S."/>
            <person name="Schumacher M."/>
            <person name="Overmann J."/>
            <person name="Neumann-Schaal M."/>
            <person name="Petersen J."/>
        </authorList>
    </citation>
    <scope>NUCLEOTIDE SEQUENCE [LARGE SCALE GENOMIC DNA]</scope>
    <source>
        <strain evidence="1">PCC 7102</strain>
    </source>
</reference>
<proteinExistence type="predicted"/>
<dbReference type="EMBL" id="RSCL01000006">
    <property type="protein sequence ID" value="RUT06773.1"/>
    <property type="molecule type" value="Genomic_DNA"/>
</dbReference>
<dbReference type="Proteomes" id="UP000271624">
    <property type="component" value="Unassembled WGS sequence"/>
</dbReference>
<dbReference type="AlphaFoldDB" id="A0A433VKV4"/>
<organism evidence="1 2">
    <name type="scientific">Dulcicalothrix desertica PCC 7102</name>
    <dbReference type="NCBI Taxonomy" id="232991"/>
    <lineage>
        <taxon>Bacteria</taxon>
        <taxon>Bacillati</taxon>
        <taxon>Cyanobacteriota</taxon>
        <taxon>Cyanophyceae</taxon>
        <taxon>Nostocales</taxon>
        <taxon>Calotrichaceae</taxon>
        <taxon>Dulcicalothrix</taxon>
    </lineage>
</organism>
<accession>A0A433VKV4</accession>
<sequence>MKNNTLSLLNFIDFTLWQEAKKLLDFQINQMDKNKHYLTLSMFYYQRISHLTNIVNTQEYFDKRVANALFYALEREFAFYDYVVPKSYLGLRNQKFLTYPLRVLYYSIGLYLLKLSQDFLQTYIAKNKRLKCYYGGNLLFN</sequence>
<name>A0A433VKV4_9CYAN</name>
<dbReference type="RefSeq" id="WP_201800730.1">
    <property type="nucleotide sequence ID" value="NZ_RSCL01000006.1"/>
</dbReference>
<comment type="caution">
    <text evidence="1">The sequence shown here is derived from an EMBL/GenBank/DDBJ whole genome shotgun (WGS) entry which is preliminary data.</text>
</comment>
<keyword evidence="2" id="KW-1185">Reference proteome</keyword>
<protein>
    <submittedName>
        <fullName evidence="1">Uncharacterized protein</fullName>
    </submittedName>
</protein>
<evidence type="ECO:0000313" key="1">
    <source>
        <dbReference type="EMBL" id="RUT06773.1"/>
    </source>
</evidence>